<evidence type="ECO:0000256" key="1">
    <source>
        <dbReference type="SAM" id="Phobius"/>
    </source>
</evidence>
<evidence type="ECO:0008006" key="4">
    <source>
        <dbReference type="Google" id="ProtNLM"/>
    </source>
</evidence>
<name>A0ABU7LWN9_9PROT</name>
<keyword evidence="3" id="KW-1185">Reference proteome</keyword>
<feature type="transmembrane region" description="Helical" evidence="1">
    <location>
        <begin position="65"/>
        <end position="89"/>
    </location>
</feature>
<reference evidence="2 3" key="1">
    <citation type="submission" date="2024-01" db="EMBL/GenBank/DDBJ databases">
        <title>Hyphobacterium bacterium isolated from marine sediment.</title>
        <authorList>
            <person name="Zhao S."/>
        </authorList>
    </citation>
    <scope>NUCLEOTIDE SEQUENCE [LARGE SCALE GENOMIC DNA]</scope>
    <source>
        <strain evidence="2 3">Y60-23</strain>
    </source>
</reference>
<keyword evidence="1" id="KW-1133">Transmembrane helix</keyword>
<dbReference type="RefSeq" id="WP_330195513.1">
    <property type="nucleotide sequence ID" value="NZ_JAZDRO010000001.1"/>
</dbReference>
<organism evidence="2 3">
    <name type="scientific">Hyphobacterium marinum</name>
    <dbReference type="NCBI Taxonomy" id="3116574"/>
    <lineage>
        <taxon>Bacteria</taxon>
        <taxon>Pseudomonadati</taxon>
        <taxon>Pseudomonadota</taxon>
        <taxon>Alphaproteobacteria</taxon>
        <taxon>Maricaulales</taxon>
        <taxon>Maricaulaceae</taxon>
        <taxon>Hyphobacterium</taxon>
    </lineage>
</organism>
<keyword evidence="1" id="KW-0472">Membrane</keyword>
<feature type="transmembrane region" description="Helical" evidence="1">
    <location>
        <begin position="137"/>
        <end position="161"/>
    </location>
</feature>
<dbReference type="Proteomes" id="UP001310692">
    <property type="component" value="Unassembled WGS sequence"/>
</dbReference>
<dbReference type="EMBL" id="JAZDRO010000001">
    <property type="protein sequence ID" value="MEE2565984.1"/>
    <property type="molecule type" value="Genomic_DNA"/>
</dbReference>
<feature type="transmembrane region" description="Helical" evidence="1">
    <location>
        <begin position="33"/>
        <end position="53"/>
    </location>
</feature>
<protein>
    <recommendedName>
        <fullName evidence="4">Sensor domain-containing protein</fullName>
    </recommendedName>
</protein>
<accession>A0ABU7LWN9</accession>
<evidence type="ECO:0000313" key="2">
    <source>
        <dbReference type="EMBL" id="MEE2565984.1"/>
    </source>
</evidence>
<keyword evidence="1" id="KW-0812">Transmembrane</keyword>
<comment type="caution">
    <text evidence="2">The sequence shown here is derived from an EMBL/GenBank/DDBJ whole genome shotgun (WGS) entry which is preliminary data.</text>
</comment>
<sequence length="167" mass="18445">MYSAIRKNAERYLTSGDDDKAMSEDAQFWFRRIFTNLLIGNAAALVSLGAFLTSSDSPMAEVASLVFPAFVAFSVGLVFSGLTPFTLWGRILFQKPRERTALDVSDLKEMKDSEKLPQSLGYSHPIFWSAIHLIVRYIGFGMAVISAISFCIGLFLVLFGISGLQTN</sequence>
<proteinExistence type="predicted"/>
<gene>
    <name evidence="2" type="ORF">V0U35_04765</name>
</gene>
<evidence type="ECO:0000313" key="3">
    <source>
        <dbReference type="Proteomes" id="UP001310692"/>
    </source>
</evidence>